<accession>A0A9D2MCA8</accession>
<dbReference type="PROSITE" id="PS51737">
    <property type="entry name" value="RECOMBINASE_DNA_BIND"/>
    <property type="match status" value="1"/>
</dbReference>
<reference evidence="4" key="2">
    <citation type="submission" date="2021-04" db="EMBL/GenBank/DDBJ databases">
        <authorList>
            <person name="Gilroy R."/>
        </authorList>
    </citation>
    <scope>NUCLEOTIDE SEQUENCE</scope>
    <source>
        <strain evidence="4">CHK189-11263</strain>
    </source>
</reference>
<dbReference type="Gene3D" id="3.90.1750.20">
    <property type="entry name" value="Putative Large Serine Recombinase, Chain B, Domain 2"/>
    <property type="match status" value="1"/>
</dbReference>
<organism evidence="4 5">
    <name type="scientific">Candidatus Flavonifractor intestinipullorum</name>
    <dbReference type="NCBI Taxonomy" id="2838587"/>
    <lineage>
        <taxon>Bacteria</taxon>
        <taxon>Bacillati</taxon>
        <taxon>Bacillota</taxon>
        <taxon>Clostridia</taxon>
        <taxon>Eubacteriales</taxon>
        <taxon>Oscillospiraceae</taxon>
        <taxon>Flavonifractor</taxon>
    </lineage>
</organism>
<name>A0A9D2MCA8_9FIRM</name>
<dbReference type="Gene3D" id="3.40.50.1390">
    <property type="entry name" value="Resolvase, N-terminal catalytic domain"/>
    <property type="match status" value="1"/>
</dbReference>
<sequence>MCSPGSDGPLRVAAYCRVSTDKEDQRNSLSAQQAFFQRYIQAHPNWVLVDVFADEGLSGTSTRHRPQFTEMIRQAMSGAIDLILTKEVSRFARNTVDTLQITRRLKERHVGVCFLNDNIDTRDNDGEFRLAIMASVAQEESRKISERTRWGQLQAMRRGVVFGNNSIYGYTLRGGRLTVVPEQAAIVRQIYRSFLAGRKGAYTIARELTQAGVSPPLRPEGAWSSTMVLRILRNEKYCGDLLQKKYRTTDYLTHRKILNDGAEESFYFPDHHEAIVSREDFQAAQAELSRRAHMPKEGTRYSARYWYSGKVRCGQCGRSFAVKRTHRANGTEYARFVCRGRLGGNQTCQMRAVYGPVILTVARHVLRQLSLDSSAILARLIRECSAVSAADAGLERSETRLQQAFQRQWNRKNRALESFLDGELAQEEMRCFVARCEEEMVRIQTELRHLAARKQELSRKQAHVQDLRAWLERELDGGEAVLDELIQRITVCQDCFLVEVAELPVRFRVRAGKGGPGAGDSIAVTECIAEPSPQPMQGDPRSSKR</sequence>
<dbReference type="Pfam" id="PF00239">
    <property type="entry name" value="Resolvase"/>
    <property type="match status" value="1"/>
</dbReference>
<evidence type="ECO:0000259" key="3">
    <source>
        <dbReference type="PROSITE" id="PS51737"/>
    </source>
</evidence>
<evidence type="ECO:0000256" key="1">
    <source>
        <dbReference type="SAM" id="Coils"/>
    </source>
</evidence>
<dbReference type="GO" id="GO:0003677">
    <property type="term" value="F:DNA binding"/>
    <property type="evidence" value="ECO:0007669"/>
    <property type="project" value="InterPro"/>
</dbReference>
<keyword evidence="1" id="KW-0175">Coiled coil</keyword>
<dbReference type="InterPro" id="IPR006119">
    <property type="entry name" value="Resolv_N"/>
</dbReference>
<dbReference type="InterPro" id="IPR011109">
    <property type="entry name" value="DNA_bind_recombinase_dom"/>
</dbReference>
<evidence type="ECO:0000313" key="4">
    <source>
        <dbReference type="EMBL" id="HJB57371.1"/>
    </source>
</evidence>
<evidence type="ECO:0000259" key="2">
    <source>
        <dbReference type="PROSITE" id="PS51736"/>
    </source>
</evidence>
<dbReference type="CDD" id="cd00338">
    <property type="entry name" value="Ser_Recombinase"/>
    <property type="match status" value="1"/>
</dbReference>
<dbReference type="Pfam" id="PF13408">
    <property type="entry name" value="Zn_ribbon_recom"/>
    <property type="match status" value="1"/>
</dbReference>
<protein>
    <submittedName>
        <fullName evidence="4">Recombinase family protein</fullName>
    </submittedName>
</protein>
<dbReference type="SMART" id="SM00857">
    <property type="entry name" value="Resolvase"/>
    <property type="match status" value="1"/>
</dbReference>
<comment type="caution">
    <text evidence="4">The sequence shown here is derived from an EMBL/GenBank/DDBJ whole genome shotgun (WGS) entry which is preliminary data.</text>
</comment>
<dbReference type="InterPro" id="IPR050639">
    <property type="entry name" value="SSR_resolvase"/>
</dbReference>
<dbReference type="EMBL" id="DWYC01000062">
    <property type="protein sequence ID" value="HJB57371.1"/>
    <property type="molecule type" value="Genomic_DNA"/>
</dbReference>
<feature type="coiled-coil region" evidence="1">
    <location>
        <begin position="433"/>
        <end position="460"/>
    </location>
</feature>
<feature type="domain" description="Resolvase/invertase-type recombinase catalytic" evidence="2">
    <location>
        <begin position="11"/>
        <end position="159"/>
    </location>
</feature>
<reference evidence="4" key="1">
    <citation type="journal article" date="2021" name="PeerJ">
        <title>Extensive microbial diversity within the chicken gut microbiome revealed by metagenomics and culture.</title>
        <authorList>
            <person name="Gilroy R."/>
            <person name="Ravi A."/>
            <person name="Getino M."/>
            <person name="Pursley I."/>
            <person name="Horton D.L."/>
            <person name="Alikhan N.F."/>
            <person name="Baker D."/>
            <person name="Gharbi K."/>
            <person name="Hall N."/>
            <person name="Watson M."/>
            <person name="Adriaenssens E.M."/>
            <person name="Foster-Nyarko E."/>
            <person name="Jarju S."/>
            <person name="Secka A."/>
            <person name="Antonio M."/>
            <person name="Oren A."/>
            <person name="Chaudhuri R.R."/>
            <person name="La Ragione R."/>
            <person name="Hildebrand F."/>
            <person name="Pallen M.J."/>
        </authorList>
    </citation>
    <scope>NUCLEOTIDE SEQUENCE</scope>
    <source>
        <strain evidence="4">CHK189-11263</strain>
    </source>
</reference>
<dbReference type="InterPro" id="IPR036162">
    <property type="entry name" value="Resolvase-like_N_sf"/>
</dbReference>
<proteinExistence type="predicted"/>
<feature type="domain" description="Recombinase" evidence="3">
    <location>
        <begin position="167"/>
        <end position="294"/>
    </location>
</feature>
<dbReference type="AlphaFoldDB" id="A0A9D2MCA8"/>
<dbReference type="Proteomes" id="UP000824208">
    <property type="component" value="Unassembled WGS sequence"/>
</dbReference>
<gene>
    <name evidence="4" type="ORF">H9714_07460</name>
</gene>
<dbReference type="InterPro" id="IPR025827">
    <property type="entry name" value="Zn_ribbon_recom_dom"/>
</dbReference>
<dbReference type="PROSITE" id="PS51736">
    <property type="entry name" value="RECOMBINASES_3"/>
    <property type="match status" value="1"/>
</dbReference>
<dbReference type="Pfam" id="PF07508">
    <property type="entry name" value="Recombinase"/>
    <property type="match status" value="1"/>
</dbReference>
<dbReference type="InterPro" id="IPR038109">
    <property type="entry name" value="DNA_bind_recomb_sf"/>
</dbReference>
<evidence type="ECO:0000313" key="5">
    <source>
        <dbReference type="Proteomes" id="UP000824208"/>
    </source>
</evidence>
<dbReference type="GO" id="GO:0000150">
    <property type="term" value="F:DNA strand exchange activity"/>
    <property type="evidence" value="ECO:0007669"/>
    <property type="project" value="InterPro"/>
</dbReference>
<dbReference type="PANTHER" id="PTHR30461:SF23">
    <property type="entry name" value="DNA RECOMBINASE-RELATED"/>
    <property type="match status" value="1"/>
</dbReference>
<dbReference type="SUPFAM" id="SSF53041">
    <property type="entry name" value="Resolvase-like"/>
    <property type="match status" value="1"/>
</dbReference>
<dbReference type="PANTHER" id="PTHR30461">
    <property type="entry name" value="DNA-INVERTASE FROM LAMBDOID PROPHAGE"/>
    <property type="match status" value="1"/>
</dbReference>